<evidence type="ECO:0000256" key="9">
    <source>
        <dbReference type="ARBA" id="ARBA00022989"/>
    </source>
</evidence>
<evidence type="ECO:0000313" key="15">
    <source>
        <dbReference type="Proteomes" id="UP000032671"/>
    </source>
</evidence>
<sequence length="238" mass="26510">MSVFWSELQEYFPFLLKGAEVTLQLSIISMALGMILGFLAAVGRLSGRKIIRWPLEAYVEIWRDTPLIVQLLLIYFSLPELGIVLSAFWAGVLGLTLNLSAYLSEVYRAAILAVDQGQKAAAVSLGMSPLQVYRRLIIPQAFVACLPTQGGYFIALLKDCSLVSFISVNELLRHATIIISNTFDSMNTYLMVAIIYFLMSFTSARCVSYLERKLTPSRNRKPKIKPTISEMPQGGSII</sequence>
<accession>A0A6N3SST5</accession>
<dbReference type="InterPro" id="IPR000515">
    <property type="entry name" value="MetI-like"/>
</dbReference>
<comment type="similarity">
    <text evidence="3">Belongs to the binding-protein-dependent transport system permease family. HisMQ subfamily.</text>
</comment>
<dbReference type="CDD" id="cd06261">
    <property type="entry name" value="TM_PBP2"/>
    <property type="match status" value="1"/>
</dbReference>
<proteinExistence type="inferred from homology"/>
<keyword evidence="5 11" id="KW-0813">Transport</keyword>
<evidence type="ECO:0000256" key="7">
    <source>
        <dbReference type="ARBA" id="ARBA00022692"/>
    </source>
</evidence>
<evidence type="ECO:0000256" key="4">
    <source>
        <dbReference type="ARBA" id="ARBA00016506"/>
    </source>
</evidence>
<dbReference type="GO" id="GO:0043190">
    <property type="term" value="C:ATP-binding cassette (ABC) transporter complex"/>
    <property type="evidence" value="ECO:0007669"/>
    <property type="project" value="InterPro"/>
</dbReference>
<dbReference type="GO" id="GO:0022857">
    <property type="term" value="F:transmembrane transporter activity"/>
    <property type="evidence" value="ECO:0007669"/>
    <property type="project" value="InterPro"/>
</dbReference>
<evidence type="ECO:0000256" key="6">
    <source>
        <dbReference type="ARBA" id="ARBA00022475"/>
    </source>
</evidence>
<evidence type="ECO:0000256" key="2">
    <source>
        <dbReference type="ARBA" id="ARBA00004429"/>
    </source>
</evidence>
<evidence type="ECO:0000256" key="5">
    <source>
        <dbReference type="ARBA" id="ARBA00022448"/>
    </source>
</evidence>
<dbReference type="SUPFAM" id="SSF161098">
    <property type="entry name" value="MetI-like"/>
    <property type="match status" value="1"/>
</dbReference>
<keyword evidence="10 11" id="KW-0472">Membrane</keyword>
<dbReference type="FunFam" id="1.10.3720.10:FF:000033">
    <property type="entry name" value="Polar amino acid ABC transporter permease"/>
    <property type="match status" value="1"/>
</dbReference>
<dbReference type="Pfam" id="PF00528">
    <property type="entry name" value="BPD_transp_1"/>
    <property type="match status" value="1"/>
</dbReference>
<evidence type="ECO:0000256" key="1">
    <source>
        <dbReference type="ARBA" id="ARBA00003159"/>
    </source>
</evidence>
<dbReference type="Proteomes" id="UP000032671">
    <property type="component" value="Unassembled WGS sequence"/>
</dbReference>
<dbReference type="Gene3D" id="1.10.3720.10">
    <property type="entry name" value="MetI-like"/>
    <property type="match status" value="1"/>
</dbReference>
<dbReference type="EMBL" id="BJVU01000022">
    <property type="protein sequence ID" value="GEL60094.1"/>
    <property type="molecule type" value="Genomic_DNA"/>
</dbReference>
<dbReference type="InterPro" id="IPR010065">
    <property type="entry name" value="AA_ABC_transptr_permease_3TM"/>
</dbReference>
<dbReference type="Proteomes" id="UP000321891">
    <property type="component" value="Unassembled WGS sequence"/>
</dbReference>
<comment type="subcellular location">
    <subcellularLocation>
        <location evidence="2">Cell inner membrane</location>
        <topology evidence="2">Multi-pass membrane protein</topology>
    </subcellularLocation>
    <subcellularLocation>
        <location evidence="11">Cell membrane</location>
        <topology evidence="11">Multi-pass membrane protein</topology>
    </subcellularLocation>
</comment>
<evidence type="ECO:0000259" key="12">
    <source>
        <dbReference type="PROSITE" id="PS50928"/>
    </source>
</evidence>
<dbReference type="PANTHER" id="PTHR30614">
    <property type="entry name" value="MEMBRANE COMPONENT OF AMINO ACID ABC TRANSPORTER"/>
    <property type="match status" value="1"/>
</dbReference>
<evidence type="ECO:0000313" key="16">
    <source>
        <dbReference type="Proteomes" id="UP000321891"/>
    </source>
</evidence>
<dbReference type="PANTHER" id="PTHR30614:SF0">
    <property type="entry name" value="L-CYSTINE TRANSPORT SYSTEM PERMEASE PROTEIN TCYL"/>
    <property type="match status" value="1"/>
</dbReference>
<evidence type="ECO:0000256" key="10">
    <source>
        <dbReference type="ARBA" id="ARBA00023136"/>
    </source>
</evidence>
<comment type="function">
    <text evidence="1">Part of the binding-protein-dependent transport system for glutamine; probably responsible for the translocation of the substrate across the membrane.</text>
</comment>
<keyword evidence="8" id="KW-0029">Amino-acid transport</keyword>
<protein>
    <recommendedName>
        <fullName evidence="4">Putative glutamine transport system permease protein GlnP</fullName>
    </recommendedName>
</protein>
<evidence type="ECO:0000256" key="3">
    <source>
        <dbReference type="ARBA" id="ARBA00010072"/>
    </source>
</evidence>
<evidence type="ECO:0000256" key="8">
    <source>
        <dbReference type="ARBA" id="ARBA00022970"/>
    </source>
</evidence>
<feature type="transmembrane region" description="Helical" evidence="11">
    <location>
        <begin position="189"/>
        <end position="210"/>
    </location>
</feature>
<feature type="transmembrane region" description="Helical" evidence="11">
    <location>
        <begin position="67"/>
        <end position="90"/>
    </location>
</feature>
<dbReference type="InterPro" id="IPR043429">
    <property type="entry name" value="ArtM/GltK/GlnP/TcyL/YhdX-like"/>
</dbReference>
<gene>
    <name evidence="13" type="ORF">Abci_015_011</name>
    <name evidence="14" type="ORF">ACI01nite_26960</name>
</gene>
<evidence type="ECO:0000256" key="11">
    <source>
        <dbReference type="RuleBase" id="RU363032"/>
    </source>
</evidence>
<dbReference type="PROSITE" id="PS50928">
    <property type="entry name" value="ABC_TM1"/>
    <property type="match status" value="1"/>
</dbReference>
<keyword evidence="16" id="KW-1185">Reference proteome</keyword>
<feature type="domain" description="ABC transmembrane type-1" evidence="12">
    <location>
        <begin position="19"/>
        <end position="207"/>
    </location>
</feature>
<comment type="caution">
    <text evidence="13">The sequence shown here is derived from an EMBL/GenBank/DDBJ whole genome shotgun (WGS) entry which is preliminary data.</text>
</comment>
<evidence type="ECO:0000313" key="14">
    <source>
        <dbReference type="EMBL" id="GEL60094.1"/>
    </source>
</evidence>
<name>A0A0D6N4Z4_9PROT</name>
<dbReference type="AlphaFoldDB" id="A0A0D6N4Z4"/>
<evidence type="ECO:0000313" key="13">
    <source>
        <dbReference type="EMBL" id="GAN60648.1"/>
    </source>
</evidence>
<keyword evidence="9 11" id="KW-1133">Transmembrane helix</keyword>
<dbReference type="STRING" id="1231339.Abci_015_011"/>
<keyword evidence="6" id="KW-1003">Cell membrane</keyword>
<feature type="transmembrane region" description="Helical" evidence="11">
    <location>
        <begin position="23"/>
        <end position="46"/>
    </location>
</feature>
<keyword evidence="7 11" id="KW-0812">Transmembrane</keyword>
<dbReference type="RefSeq" id="WP_048838714.1">
    <property type="nucleotide sequence ID" value="NZ_BAMV01000015.1"/>
</dbReference>
<dbReference type="InterPro" id="IPR035906">
    <property type="entry name" value="MetI-like_sf"/>
</dbReference>
<dbReference type="EMBL" id="BAMV01000015">
    <property type="protein sequence ID" value="GAN60648.1"/>
    <property type="molecule type" value="Genomic_DNA"/>
</dbReference>
<accession>A0A0D6N4Z4</accession>
<reference evidence="14 16" key="2">
    <citation type="submission" date="2019-07" db="EMBL/GenBank/DDBJ databases">
        <title>Whole genome shotgun sequence of Acetobacter cibinongensis NBRC 16605.</title>
        <authorList>
            <person name="Hosoyama A."/>
            <person name="Uohara A."/>
            <person name="Ohji S."/>
            <person name="Ichikawa N."/>
        </authorList>
    </citation>
    <scope>NUCLEOTIDE SEQUENCE [LARGE SCALE GENOMIC DNA]</scope>
    <source>
        <strain evidence="14 16">NBRC 16605</strain>
    </source>
</reference>
<organism evidence="13 15">
    <name type="scientific">Acetobacter cibinongensis</name>
    <dbReference type="NCBI Taxonomy" id="146475"/>
    <lineage>
        <taxon>Bacteria</taxon>
        <taxon>Pseudomonadati</taxon>
        <taxon>Pseudomonadota</taxon>
        <taxon>Alphaproteobacteria</taxon>
        <taxon>Acetobacterales</taxon>
        <taxon>Acetobacteraceae</taxon>
        <taxon>Acetobacter</taxon>
    </lineage>
</organism>
<reference evidence="13 15" key="1">
    <citation type="submission" date="2012-11" db="EMBL/GenBank/DDBJ databases">
        <title>Whole genome sequence of Acetobacter cibinongensis 4H-1.</title>
        <authorList>
            <person name="Azuma Y."/>
            <person name="Higashiura N."/>
            <person name="Hirakawa H."/>
            <person name="Matsushita K."/>
        </authorList>
    </citation>
    <scope>NUCLEOTIDE SEQUENCE [LARGE SCALE GENOMIC DNA]</scope>
    <source>
        <strain evidence="13 15">4H-1</strain>
    </source>
</reference>
<dbReference type="GO" id="GO:0006865">
    <property type="term" value="P:amino acid transport"/>
    <property type="evidence" value="ECO:0007669"/>
    <property type="project" value="UniProtKB-KW"/>
</dbReference>
<dbReference type="NCBIfam" id="TIGR01726">
    <property type="entry name" value="HEQRo_perm_3TM"/>
    <property type="match status" value="1"/>
</dbReference>